<dbReference type="PANTHER" id="PTHR31672">
    <property type="entry name" value="BNACNNG10540D PROTEIN"/>
    <property type="match status" value="1"/>
</dbReference>
<dbReference type="CDD" id="cd22157">
    <property type="entry name" value="F-box_AtFBW1-like"/>
    <property type="match status" value="1"/>
</dbReference>
<dbReference type="EMBL" id="JXTC01000938">
    <property type="protein sequence ID" value="PON34380.1"/>
    <property type="molecule type" value="Genomic_DNA"/>
</dbReference>
<name>A0A2P5ACW7_TREOI</name>
<protein>
    <submittedName>
        <fullName evidence="2">F-box domain containing protein</fullName>
    </submittedName>
</protein>
<dbReference type="PROSITE" id="PS50181">
    <property type="entry name" value="FBOX"/>
    <property type="match status" value="1"/>
</dbReference>
<gene>
    <name evidence="2" type="ORF">TorRG33x02_353430</name>
</gene>
<dbReference type="PANTHER" id="PTHR31672:SF13">
    <property type="entry name" value="F-BOX PROTEIN CPR30-LIKE"/>
    <property type="match status" value="1"/>
</dbReference>
<sequence length="412" mass="47667">MPLFRKAFMGRRCSDLPEDVLEEIFSWLPPESLVRFKCVSKSWYALINFLIKNLEFVNKHLRNIDKKIFSSTYSVFSCLTDLSHCRNISLLHRDMFKSLTVFHEHDYNKSHHLNYVSEDFRLPTPVCNLYLYAALSSHCNGIICLASGSTLVLCNPATKEVRVLPRPCLSFDDLWVQQVVFGYDSRANDYKIVRLVRKRFIRDQMEYYLKSRAEMYSMGIDSWREINGIPVEIDSFADIGKEVFCNGVFYWPVRARNEFIFSFDLFDEEFNIISLPNNPLVSQRDHVTKLAVWNESLALFLYPAESEVPKSIEVWVMDDCSDHDSKGSCSWINKFVIEPLVGGFATPLTFLKNYKLLMQATDGGLILYDLRSQMLHKLTIVQAVSSIPVWEFSYVKSLVSVQGGSRSISFMK</sequence>
<dbReference type="InParanoid" id="A0A2P5ACW7"/>
<dbReference type="Pfam" id="PF07734">
    <property type="entry name" value="FBA_1"/>
    <property type="match status" value="1"/>
</dbReference>
<dbReference type="OrthoDB" id="1867629at2759"/>
<accession>A0A2P5ACW7</accession>
<dbReference type="Gene3D" id="1.20.1280.50">
    <property type="match status" value="1"/>
</dbReference>
<dbReference type="SMART" id="SM00256">
    <property type="entry name" value="FBOX"/>
    <property type="match status" value="1"/>
</dbReference>
<dbReference type="InterPro" id="IPR001810">
    <property type="entry name" value="F-box_dom"/>
</dbReference>
<dbReference type="Pfam" id="PF00646">
    <property type="entry name" value="F-box"/>
    <property type="match status" value="1"/>
</dbReference>
<dbReference type="AlphaFoldDB" id="A0A2P5ACW7"/>
<dbReference type="InterPro" id="IPR017451">
    <property type="entry name" value="F-box-assoc_interact_dom"/>
</dbReference>
<dbReference type="FunCoup" id="A0A2P5ACW7">
    <property type="interactions" value="83"/>
</dbReference>
<organism evidence="2 3">
    <name type="scientific">Trema orientale</name>
    <name type="common">Charcoal tree</name>
    <name type="synonym">Celtis orientalis</name>
    <dbReference type="NCBI Taxonomy" id="63057"/>
    <lineage>
        <taxon>Eukaryota</taxon>
        <taxon>Viridiplantae</taxon>
        <taxon>Streptophyta</taxon>
        <taxon>Embryophyta</taxon>
        <taxon>Tracheophyta</taxon>
        <taxon>Spermatophyta</taxon>
        <taxon>Magnoliopsida</taxon>
        <taxon>eudicotyledons</taxon>
        <taxon>Gunneridae</taxon>
        <taxon>Pentapetalae</taxon>
        <taxon>rosids</taxon>
        <taxon>fabids</taxon>
        <taxon>Rosales</taxon>
        <taxon>Cannabaceae</taxon>
        <taxon>Trema</taxon>
    </lineage>
</organism>
<comment type="caution">
    <text evidence="2">The sequence shown here is derived from an EMBL/GenBank/DDBJ whole genome shotgun (WGS) entry which is preliminary data.</text>
</comment>
<dbReference type="InterPro" id="IPR006527">
    <property type="entry name" value="F-box-assoc_dom_typ1"/>
</dbReference>
<feature type="domain" description="F-box" evidence="1">
    <location>
        <begin position="10"/>
        <end position="54"/>
    </location>
</feature>
<dbReference type="STRING" id="63057.A0A2P5ACW7"/>
<evidence type="ECO:0000313" key="3">
    <source>
        <dbReference type="Proteomes" id="UP000237000"/>
    </source>
</evidence>
<dbReference type="Proteomes" id="UP000237000">
    <property type="component" value="Unassembled WGS sequence"/>
</dbReference>
<dbReference type="InterPro" id="IPR050796">
    <property type="entry name" value="SCF_F-box_component"/>
</dbReference>
<dbReference type="SUPFAM" id="SSF81383">
    <property type="entry name" value="F-box domain"/>
    <property type="match status" value="1"/>
</dbReference>
<evidence type="ECO:0000313" key="2">
    <source>
        <dbReference type="EMBL" id="PON34380.1"/>
    </source>
</evidence>
<keyword evidence="3" id="KW-1185">Reference proteome</keyword>
<evidence type="ECO:0000259" key="1">
    <source>
        <dbReference type="PROSITE" id="PS50181"/>
    </source>
</evidence>
<proteinExistence type="predicted"/>
<reference evidence="3" key="1">
    <citation type="submission" date="2016-06" db="EMBL/GenBank/DDBJ databases">
        <title>Parallel loss of symbiosis genes in relatives of nitrogen-fixing non-legume Parasponia.</title>
        <authorList>
            <person name="Van Velzen R."/>
            <person name="Holmer R."/>
            <person name="Bu F."/>
            <person name="Rutten L."/>
            <person name="Van Zeijl A."/>
            <person name="Liu W."/>
            <person name="Santuari L."/>
            <person name="Cao Q."/>
            <person name="Sharma T."/>
            <person name="Shen D."/>
            <person name="Roswanjaya Y."/>
            <person name="Wardhani T."/>
            <person name="Kalhor M.S."/>
            <person name="Jansen J."/>
            <person name="Van den Hoogen J."/>
            <person name="Gungor B."/>
            <person name="Hartog M."/>
            <person name="Hontelez J."/>
            <person name="Verver J."/>
            <person name="Yang W.-C."/>
            <person name="Schijlen E."/>
            <person name="Repin R."/>
            <person name="Schilthuizen M."/>
            <person name="Schranz E."/>
            <person name="Heidstra R."/>
            <person name="Miyata K."/>
            <person name="Fedorova E."/>
            <person name="Kohlen W."/>
            <person name="Bisseling T."/>
            <person name="Smit S."/>
            <person name="Geurts R."/>
        </authorList>
    </citation>
    <scope>NUCLEOTIDE SEQUENCE [LARGE SCALE GENOMIC DNA]</scope>
    <source>
        <strain evidence="3">cv. RG33-2</strain>
    </source>
</reference>
<dbReference type="NCBIfam" id="TIGR01640">
    <property type="entry name" value="F_box_assoc_1"/>
    <property type="match status" value="1"/>
</dbReference>
<dbReference type="InterPro" id="IPR036047">
    <property type="entry name" value="F-box-like_dom_sf"/>
</dbReference>